<keyword evidence="2" id="KW-1185">Reference proteome</keyword>
<dbReference type="Proteomes" id="UP001224775">
    <property type="component" value="Unassembled WGS sequence"/>
</dbReference>
<protein>
    <submittedName>
        <fullName evidence="1">Uncharacterized protein</fullName>
    </submittedName>
</protein>
<comment type="caution">
    <text evidence="1">The sequence shown here is derived from an EMBL/GenBank/DDBJ whole genome shotgun (WGS) entry which is preliminary data.</text>
</comment>
<evidence type="ECO:0000313" key="1">
    <source>
        <dbReference type="EMBL" id="KAK1743412.1"/>
    </source>
</evidence>
<proteinExistence type="predicted"/>
<gene>
    <name evidence="1" type="ORF">QTG54_006033</name>
</gene>
<accession>A0AAD9DDK9</accession>
<dbReference type="EMBL" id="JATAAI010000009">
    <property type="protein sequence ID" value="KAK1743412.1"/>
    <property type="molecule type" value="Genomic_DNA"/>
</dbReference>
<reference evidence="1" key="1">
    <citation type="submission" date="2023-06" db="EMBL/GenBank/DDBJ databases">
        <title>Survivors Of The Sea: Transcriptome response of Skeletonema marinoi to long-term dormancy.</title>
        <authorList>
            <person name="Pinder M.I.M."/>
            <person name="Kourtchenko O."/>
            <person name="Robertson E.K."/>
            <person name="Larsson T."/>
            <person name="Maumus F."/>
            <person name="Osuna-Cruz C.M."/>
            <person name="Vancaester E."/>
            <person name="Stenow R."/>
            <person name="Vandepoele K."/>
            <person name="Ploug H."/>
            <person name="Bruchert V."/>
            <person name="Godhe A."/>
            <person name="Topel M."/>
        </authorList>
    </citation>
    <scope>NUCLEOTIDE SEQUENCE</scope>
    <source>
        <strain evidence="1">R05AC</strain>
    </source>
</reference>
<dbReference type="AlphaFoldDB" id="A0AAD9DDK9"/>
<evidence type="ECO:0000313" key="2">
    <source>
        <dbReference type="Proteomes" id="UP001224775"/>
    </source>
</evidence>
<name>A0AAD9DDK9_9STRA</name>
<organism evidence="1 2">
    <name type="scientific">Skeletonema marinoi</name>
    <dbReference type="NCBI Taxonomy" id="267567"/>
    <lineage>
        <taxon>Eukaryota</taxon>
        <taxon>Sar</taxon>
        <taxon>Stramenopiles</taxon>
        <taxon>Ochrophyta</taxon>
        <taxon>Bacillariophyta</taxon>
        <taxon>Coscinodiscophyceae</taxon>
        <taxon>Thalassiosirophycidae</taxon>
        <taxon>Thalassiosirales</taxon>
        <taxon>Skeletonemataceae</taxon>
        <taxon>Skeletonema</taxon>
        <taxon>Skeletonema marinoi-dohrnii complex</taxon>
    </lineage>
</organism>
<sequence>MVVQIEIPAGSSSGPAEDNKITIKVKGFDKILTLESKIKIPIEHIESIRYAEKTIIEDRRRLGMSRAVGFRFGKRFIVGTFVEWERDKVVFWNIHDKKAAVYGNVIVIVLKNERYNELVLEVDDSERVMAELKRVTGQT</sequence>